<feature type="transmembrane region" description="Helical" evidence="6">
    <location>
        <begin position="63"/>
        <end position="83"/>
    </location>
</feature>
<feature type="transmembrane region" description="Helical" evidence="6">
    <location>
        <begin position="298"/>
        <end position="318"/>
    </location>
</feature>
<evidence type="ECO:0000313" key="8">
    <source>
        <dbReference type="Proteomes" id="UP000634476"/>
    </source>
</evidence>
<evidence type="ECO:0000256" key="6">
    <source>
        <dbReference type="SAM" id="Phobius"/>
    </source>
</evidence>
<feature type="transmembrane region" description="Helical" evidence="6">
    <location>
        <begin position="324"/>
        <end position="347"/>
    </location>
</feature>
<dbReference type="InterPro" id="IPR036259">
    <property type="entry name" value="MFS_trans_sf"/>
</dbReference>
<reference evidence="7" key="1">
    <citation type="submission" date="2021-01" db="EMBL/GenBank/DDBJ databases">
        <title>Whole genome shotgun sequence of Planobispora takensis NBRC 109077.</title>
        <authorList>
            <person name="Komaki H."/>
            <person name="Tamura T."/>
        </authorList>
    </citation>
    <scope>NUCLEOTIDE SEQUENCE</scope>
    <source>
        <strain evidence="7">NBRC 109077</strain>
    </source>
</reference>
<feature type="transmembrane region" description="Helical" evidence="6">
    <location>
        <begin position="267"/>
        <end position="291"/>
    </location>
</feature>
<dbReference type="Gene3D" id="1.20.1250.20">
    <property type="entry name" value="MFS general substrate transporter like domains"/>
    <property type="match status" value="1"/>
</dbReference>
<feature type="transmembrane region" description="Helical" evidence="6">
    <location>
        <begin position="188"/>
        <end position="208"/>
    </location>
</feature>
<evidence type="ECO:0000313" key="7">
    <source>
        <dbReference type="EMBL" id="GIH98199.1"/>
    </source>
</evidence>
<dbReference type="PANTHER" id="PTHR23513">
    <property type="entry name" value="INTEGRAL MEMBRANE EFFLUX PROTEIN-RELATED"/>
    <property type="match status" value="1"/>
</dbReference>
<protein>
    <recommendedName>
        <fullName evidence="9">MFS transporter</fullName>
    </recommendedName>
</protein>
<evidence type="ECO:0000256" key="5">
    <source>
        <dbReference type="ARBA" id="ARBA00023136"/>
    </source>
</evidence>
<feature type="transmembrane region" description="Helical" evidence="6">
    <location>
        <begin position="30"/>
        <end position="51"/>
    </location>
</feature>
<keyword evidence="2" id="KW-1003">Cell membrane</keyword>
<dbReference type="Pfam" id="PF07690">
    <property type="entry name" value="MFS_1"/>
    <property type="match status" value="1"/>
</dbReference>
<dbReference type="CDD" id="cd06173">
    <property type="entry name" value="MFS_MefA_like"/>
    <property type="match status" value="1"/>
</dbReference>
<sequence>MAMSIRAALARTAGKSPYWPVITHPLLRRVLPGLGVSALGGGMTTVAVSWLALELAPADTRGAWLAATITAHILPGALGGVLFGRFLNGRSGPQLAGWDALLRTAVFAAIPLASALGGLSIGLYIALLGIGSLLTAWGKAGRYTMLAELLPAQHHLAGNSLVNVMLELSTVFGPLLAATVIAHSGPEHVMAIIAVTSASLAATYRFAIPSEAGGQGVKAGASPAAGFRAIYRNRHIVILFALSFGFFFFYGPVTVAIPLYVVDVLHASAATLAGFYTAFGAGAVLGALVAGHLQKWPLIPTTIGIVLGFGLGLIPLGLGVPTVVAWAAFALCGVIWGPFPTVTTTLFQRLAAPEILPRLLAARGSVMGVSVPLGAMLGAPAVHLFGARGTLLVSALGITALGVFAALFLLGRPAPARTPDDLTTTGV</sequence>
<proteinExistence type="predicted"/>
<gene>
    <name evidence="7" type="ORF">Pta02_02080</name>
</gene>
<evidence type="ECO:0000256" key="1">
    <source>
        <dbReference type="ARBA" id="ARBA00004651"/>
    </source>
</evidence>
<keyword evidence="4 6" id="KW-1133">Transmembrane helix</keyword>
<feature type="transmembrane region" description="Helical" evidence="6">
    <location>
        <begin position="359"/>
        <end position="379"/>
    </location>
</feature>
<dbReference type="SUPFAM" id="SSF103473">
    <property type="entry name" value="MFS general substrate transporter"/>
    <property type="match status" value="1"/>
</dbReference>
<evidence type="ECO:0000256" key="4">
    <source>
        <dbReference type="ARBA" id="ARBA00022989"/>
    </source>
</evidence>
<dbReference type="GO" id="GO:0022857">
    <property type="term" value="F:transmembrane transporter activity"/>
    <property type="evidence" value="ECO:0007669"/>
    <property type="project" value="InterPro"/>
</dbReference>
<comment type="caution">
    <text evidence="7">The sequence shown here is derived from an EMBL/GenBank/DDBJ whole genome shotgun (WGS) entry which is preliminary data.</text>
</comment>
<feature type="transmembrane region" description="Helical" evidence="6">
    <location>
        <begin position="236"/>
        <end position="261"/>
    </location>
</feature>
<dbReference type="PANTHER" id="PTHR23513:SF6">
    <property type="entry name" value="MAJOR FACILITATOR SUPERFAMILY ASSOCIATED DOMAIN-CONTAINING PROTEIN"/>
    <property type="match status" value="1"/>
</dbReference>
<keyword evidence="8" id="KW-1185">Reference proteome</keyword>
<organism evidence="7 8">
    <name type="scientific">Planobispora takensis</name>
    <dbReference type="NCBI Taxonomy" id="1367882"/>
    <lineage>
        <taxon>Bacteria</taxon>
        <taxon>Bacillati</taxon>
        <taxon>Actinomycetota</taxon>
        <taxon>Actinomycetes</taxon>
        <taxon>Streptosporangiales</taxon>
        <taxon>Streptosporangiaceae</taxon>
        <taxon>Planobispora</taxon>
    </lineage>
</organism>
<dbReference type="AlphaFoldDB" id="A0A8J3STP7"/>
<evidence type="ECO:0000256" key="2">
    <source>
        <dbReference type="ARBA" id="ARBA00022475"/>
    </source>
</evidence>
<dbReference type="InterPro" id="IPR011701">
    <property type="entry name" value="MFS"/>
</dbReference>
<accession>A0A8J3STP7</accession>
<dbReference type="EMBL" id="BOOK01000001">
    <property type="protein sequence ID" value="GIH98199.1"/>
    <property type="molecule type" value="Genomic_DNA"/>
</dbReference>
<feature type="transmembrane region" description="Helical" evidence="6">
    <location>
        <begin position="391"/>
        <end position="410"/>
    </location>
</feature>
<dbReference type="Proteomes" id="UP000634476">
    <property type="component" value="Unassembled WGS sequence"/>
</dbReference>
<name>A0A8J3STP7_9ACTN</name>
<dbReference type="GO" id="GO:0005886">
    <property type="term" value="C:plasma membrane"/>
    <property type="evidence" value="ECO:0007669"/>
    <property type="project" value="UniProtKB-SubCell"/>
</dbReference>
<keyword evidence="5 6" id="KW-0472">Membrane</keyword>
<evidence type="ECO:0008006" key="9">
    <source>
        <dbReference type="Google" id="ProtNLM"/>
    </source>
</evidence>
<keyword evidence="3 6" id="KW-0812">Transmembrane</keyword>
<evidence type="ECO:0000256" key="3">
    <source>
        <dbReference type="ARBA" id="ARBA00022692"/>
    </source>
</evidence>
<comment type="subcellular location">
    <subcellularLocation>
        <location evidence="1">Cell membrane</location>
        <topology evidence="1">Multi-pass membrane protein</topology>
    </subcellularLocation>
</comment>